<name>A0A095SFZ7_9GAMM</name>
<keyword evidence="3" id="KW-1185">Reference proteome</keyword>
<organism evidence="2 3">
    <name type="scientific">Alcanivorax nanhaiticus</name>
    <dbReference type="NCBI Taxonomy" id="1177154"/>
    <lineage>
        <taxon>Bacteria</taxon>
        <taxon>Pseudomonadati</taxon>
        <taxon>Pseudomonadota</taxon>
        <taxon>Gammaproteobacteria</taxon>
        <taxon>Oceanospirillales</taxon>
        <taxon>Alcanivoracaceae</taxon>
        <taxon>Alcanivorax</taxon>
    </lineage>
</organism>
<dbReference type="Pfam" id="PF04375">
    <property type="entry name" value="HemX"/>
    <property type="match status" value="1"/>
</dbReference>
<dbReference type="PANTHER" id="PTHR38043:SF1">
    <property type="entry name" value="PROTEIN HEMX"/>
    <property type="match status" value="1"/>
</dbReference>
<dbReference type="InterPro" id="IPR007470">
    <property type="entry name" value="HemX"/>
</dbReference>
<proteinExistence type="predicted"/>
<dbReference type="PATRIC" id="fig|1177154.3.peg.3193"/>
<dbReference type="PROSITE" id="PS51257">
    <property type="entry name" value="PROKAR_LIPOPROTEIN"/>
    <property type="match status" value="1"/>
</dbReference>
<accession>A0A095SFZ7</accession>
<dbReference type="eggNOG" id="COG2959">
    <property type="taxonomic scope" value="Bacteria"/>
</dbReference>
<keyword evidence="1" id="KW-1133">Transmembrane helix</keyword>
<keyword evidence="1" id="KW-0472">Membrane</keyword>
<dbReference type="GO" id="GO:0032259">
    <property type="term" value="P:methylation"/>
    <property type="evidence" value="ECO:0007669"/>
    <property type="project" value="UniProtKB-KW"/>
</dbReference>
<dbReference type="OrthoDB" id="6080689at2"/>
<reference evidence="2 3" key="1">
    <citation type="submission" date="2012-09" db="EMBL/GenBank/DDBJ databases">
        <title>Genome Sequence of alkane-degrading Bacterium Alcanivorax sp. 19-m-6.</title>
        <authorList>
            <person name="Lai Q."/>
            <person name="Shao Z."/>
        </authorList>
    </citation>
    <scope>NUCLEOTIDE SEQUENCE [LARGE SCALE GENOMIC DNA]</scope>
    <source>
        <strain evidence="2 3">19-m-6</strain>
    </source>
</reference>
<keyword evidence="2" id="KW-0489">Methyltransferase</keyword>
<dbReference type="AlphaFoldDB" id="A0A095SFZ7"/>
<dbReference type="PANTHER" id="PTHR38043">
    <property type="entry name" value="PROTEIN HEMX"/>
    <property type="match status" value="1"/>
</dbReference>
<dbReference type="RefSeq" id="WP_035234425.1">
    <property type="nucleotide sequence ID" value="NZ_ARXV01000016.1"/>
</dbReference>
<evidence type="ECO:0000313" key="3">
    <source>
        <dbReference type="Proteomes" id="UP000029444"/>
    </source>
</evidence>
<dbReference type="Proteomes" id="UP000029444">
    <property type="component" value="Unassembled WGS sequence"/>
</dbReference>
<keyword evidence="1" id="KW-0812">Transmembrane</keyword>
<evidence type="ECO:0000256" key="1">
    <source>
        <dbReference type="SAM" id="Phobius"/>
    </source>
</evidence>
<sequence>MTQDRLSSRQTGMTRWLVLVILLLACVIGAGGWLGWQEYLRLQADKADVVGQMEALKADMAAQRSEVQGALAAFEKKQAEQAAQRVKDQAVLTDMKTGGQKLWLINEARALASLASQRLLLTQDAQAARRLLEAADGVLARIDDPTVLTARQALAVDMDKLSRAGKVDVQGMVLQLGALRQTVAELAVPVEEAPPERDVPDTSQPWWQDMLDRMPVNIRHHEGRVPLPLSAEQASLVRLTLDGSLQQAQLALMQGRGEAYQQALTNAELTLKEWFRNDDPRASHMREVIGEMGGRQMAYALPEIGAGLAAIEALKRKEGGA</sequence>
<dbReference type="EMBL" id="ARXV01000016">
    <property type="protein sequence ID" value="KGD63516.1"/>
    <property type="molecule type" value="Genomic_DNA"/>
</dbReference>
<comment type="caution">
    <text evidence="2">The sequence shown here is derived from an EMBL/GenBank/DDBJ whole genome shotgun (WGS) entry which is preliminary data.</text>
</comment>
<gene>
    <name evidence="2" type="ORF">Y5S_03152</name>
</gene>
<protein>
    <submittedName>
        <fullName evidence="2">Uroporphyrin-III C-methyltransferase</fullName>
    </submittedName>
</protein>
<evidence type="ECO:0000313" key="2">
    <source>
        <dbReference type="EMBL" id="KGD63516.1"/>
    </source>
</evidence>
<feature type="transmembrane region" description="Helical" evidence="1">
    <location>
        <begin position="16"/>
        <end position="36"/>
    </location>
</feature>
<keyword evidence="2" id="KW-0808">Transferase</keyword>
<dbReference type="STRING" id="1177154.Y5S_03152"/>
<dbReference type="GO" id="GO:0008168">
    <property type="term" value="F:methyltransferase activity"/>
    <property type="evidence" value="ECO:0007669"/>
    <property type="project" value="UniProtKB-KW"/>
</dbReference>